<dbReference type="Proteomes" id="UP000654075">
    <property type="component" value="Unassembled WGS sequence"/>
</dbReference>
<name>A0A813H0G1_POLGL</name>
<proteinExistence type="predicted"/>
<dbReference type="EMBL" id="CAJNNV010030052">
    <property type="protein sequence ID" value="CAE8631159.1"/>
    <property type="molecule type" value="Genomic_DNA"/>
</dbReference>
<feature type="signal peptide" evidence="1">
    <location>
        <begin position="1"/>
        <end position="21"/>
    </location>
</feature>
<evidence type="ECO:0000313" key="2">
    <source>
        <dbReference type="EMBL" id="CAE8631159.1"/>
    </source>
</evidence>
<reference evidence="2" key="1">
    <citation type="submission" date="2021-02" db="EMBL/GenBank/DDBJ databases">
        <authorList>
            <person name="Dougan E. K."/>
            <person name="Rhodes N."/>
            <person name="Thang M."/>
            <person name="Chan C."/>
        </authorList>
    </citation>
    <scope>NUCLEOTIDE SEQUENCE</scope>
</reference>
<keyword evidence="1" id="KW-0732">Signal</keyword>
<keyword evidence="3" id="KW-1185">Reference proteome</keyword>
<organism evidence="2 3">
    <name type="scientific">Polarella glacialis</name>
    <name type="common">Dinoflagellate</name>
    <dbReference type="NCBI Taxonomy" id="89957"/>
    <lineage>
        <taxon>Eukaryota</taxon>
        <taxon>Sar</taxon>
        <taxon>Alveolata</taxon>
        <taxon>Dinophyceae</taxon>
        <taxon>Suessiales</taxon>
        <taxon>Suessiaceae</taxon>
        <taxon>Polarella</taxon>
    </lineage>
</organism>
<accession>A0A813H0G1</accession>
<feature type="chain" id="PRO_5032940037" evidence="1">
    <location>
        <begin position="22"/>
        <end position="160"/>
    </location>
</feature>
<gene>
    <name evidence="2" type="ORF">PGLA1383_LOCUS47294</name>
</gene>
<evidence type="ECO:0000256" key="1">
    <source>
        <dbReference type="SAM" id="SignalP"/>
    </source>
</evidence>
<comment type="caution">
    <text evidence="2">The sequence shown here is derived from an EMBL/GenBank/DDBJ whole genome shotgun (WGS) entry which is preliminary data.</text>
</comment>
<evidence type="ECO:0000313" key="3">
    <source>
        <dbReference type="Proteomes" id="UP000654075"/>
    </source>
</evidence>
<protein>
    <submittedName>
        <fullName evidence="2">Uncharacterized protein</fullName>
    </submittedName>
</protein>
<dbReference type="AlphaFoldDB" id="A0A813H0G1"/>
<sequence>MACGVVFLGLLVSLGVSAVAGHPGAHSHGRMLAQPDGTYICPTCGYVWSPTGNSTFSAWNGPCPYDQTSKLLFKAWSTSDDSMTLCLNSTYHQMGNGGMVMMNSMMSPNPCTSCLGYPCLPDGHGHSHATAAPAVSSSNALNALSTVGACLLVRALQMSF</sequence>